<dbReference type="Pfam" id="PF21787">
    <property type="entry name" value="TNP-like_RNaseH_N"/>
    <property type="match status" value="1"/>
</dbReference>
<organism evidence="8 9">
    <name type="scientific">Diaphorina citri</name>
    <name type="common">Asian citrus psyllid</name>
    <dbReference type="NCBI Taxonomy" id="121845"/>
    <lineage>
        <taxon>Eukaryota</taxon>
        <taxon>Metazoa</taxon>
        <taxon>Ecdysozoa</taxon>
        <taxon>Arthropoda</taxon>
        <taxon>Hexapoda</taxon>
        <taxon>Insecta</taxon>
        <taxon>Pterygota</taxon>
        <taxon>Neoptera</taxon>
        <taxon>Paraneoptera</taxon>
        <taxon>Hemiptera</taxon>
        <taxon>Sternorrhyncha</taxon>
        <taxon>Psylloidea</taxon>
        <taxon>Psyllidae</taxon>
        <taxon>Diaphorininae</taxon>
        <taxon>Diaphorina</taxon>
    </lineage>
</organism>
<protein>
    <submittedName>
        <fullName evidence="9 10">Uncharacterized protein LOC103505853</fullName>
    </submittedName>
</protein>
<accession>A0A3Q0IKS6</accession>
<dbReference type="GO" id="GO:0003677">
    <property type="term" value="F:DNA binding"/>
    <property type="evidence" value="ECO:0007669"/>
    <property type="project" value="UniProtKB-UniRule"/>
</dbReference>
<dbReference type="SUPFAM" id="SSF57716">
    <property type="entry name" value="Glucocorticoid receptor-like (DNA-binding domain)"/>
    <property type="match status" value="1"/>
</dbReference>
<dbReference type="InterPro" id="IPR048365">
    <property type="entry name" value="TNP-like_RNaseH_N"/>
</dbReference>
<gene>
    <name evidence="9 10" type="primary">LOC103505853</name>
</gene>
<dbReference type="Proteomes" id="UP000079169">
    <property type="component" value="Unplaced"/>
</dbReference>
<dbReference type="InterPro" id="IPR052224">
    <property type="entry name" value="THAP_domain_protein"/>
</dbReference>
<dbReference type="InterPro" id="IPR038441">
    <property type="entry name" value="THAP_Znf_sf"/>
</dbReference>
<feature type="coiled-coil region" evidence="6">
    <location>
        <begin position="141"/>
        <end position="217"/>
    </location>
</feature>
<evidence type="ECO:0000313" key="9">
    <source>
        <dbReference type="RefSeq" id="XP_026676881.1"/>
    </source>
</evidence>
<dbReference type="GO" id="GO:0008270">
    <property type="term" value="F:zinc ion binding"/>
    <property type="evidence" value="ECO:0007669"/>
    <property type="project" value="UniProtKB-KW"/>
</dbReference>
<keyword evidence="4 5" id="KW-0238">DNA-binding</keyword>
<dbReference type="RefSeq" id="XP_026676882.1">
    <property type="nucleotide sequence ID" value="XM_026821081.1"/>
</dbReference>
<dbReference type="Pfam" id="PF21788">
    <property type="entry name" value="TNP-like_GBD"/>
    <property type="match status" value="1"/>
</dbReference>
<evidence type="ECO:0000256" key="3">
    <source>
        <dbReference type="ARBA" id="ARBA00022833"/>
    </source>
</evidence>
<dbReference type="PROSITE" id="PS50950">
    <property type="entry name" value="ZF_THAP"/>
    <property type="match status" value="1"/>
</dbReference>
<evidence type="ECO:0000256" key="2">
    <source>
        <dbReference type="ARBA" id="ARBA00022771"/>
    </source>
</evidence>
<dbReference type="RefSeq" id="XP_026676881.1">
    <property type="nucleotide sequence ID" value="XM_026821080.1"/>
</dbReference>
<evidence type="ECO:0000256" key="1">
    <source>
        <dbReference type="ARBA" id="ARBA00022723"/>
    </source>
</evidence>
<keyword evidence="6" id="KW-0175">Coiled coil</keyword>
<dbReference type="GeneID" id="103505853"/>
<evidence type="ECO:0000259" key="7">
    <source>
        <dbReference type="PROSITE" id="PS50950"/>
    </source>
</evidence>
<feature type="domain" description="THAP-type" evidence="7">
    <location>
        <begin position="1"/>
        <end position="94"/>
    </location>
</feature>
<keyword evidence="2 5" id="KW-0863">Zinc-finger</keyword>
<keyword evidence="3" id="KW-0862">Zinc</keyword>
<dbReference type="KEGG" id="dci:103505853"/>
<dbReference type="AlphaFoldDB" id="A0A3Q0IKS6"/>
<evidence type="ECO:0000313" key="10">
    <source>
        <dbReference type="RefSeq" id="XP_026676882.1"/>
    </source>
</evidence>
<evidence type="ECO:0000313" key="8">
    <source>
        <dbReference type="Proteomes" id="UP000079169"/>
    </source>
</evidence>
<keyword evidence="8" id="KW-1185">Reference proteome</keyword>
<name>A0A3Q0IKS6_DIACI</name>
<dbReference type="SMART" id="SM00692">
    <property type="entry name" value="DM3"/>
    <property type="match status" value="1"/>
</dbReference>
<dbReference type="InterPro" id="IPR021896">
    <property type="entry name" value="THAP9-like_HTH"/>
</dbReference>
<reference evidence="9 10" key="1">
    <citation type="submission" date="2025-04" db="UniProtKB">
        <authorList>
            <consortium name="RefSeq"/>
        </authorList>
    </citation>
    <scope>IDENTIFICATION</scope>
</reference>
<dbReference type="InterPro" id="IPR006612">
    <property type="entry name" value="THAP_Znf"/>
</dbReference>
<evidence type="ECO:0000256" key="6">
    <source>
        <dbReference type="SAM" id="Coils"/>
    </source>
</evidence>
<dbReference type="PANTHER" id="PTHR46927:SF3">
    <property type="entry name" value="THAP-TYPE DOMAIN-CONTAINING PROTEIN"/>
    <property type="match status" value="1"/>
</dbReference>
<dbReference type="SMART" id="SM00980">
    <property type="entry name" value="THAP"/>
    <property type="match status" value="1"/>
</dbReference>
<dbReference type="PaxDb" id="121845-A0A3Q0IKS6"/>
<dbReference type="Pfam" id="PF05485">
    <property type="entry name" value="THAP"/>
    <property type="match status" value="1"/>
</dbReference>
<evidence type="ECO:0000256" key="5">
    <source>
        <dbReference type="PROSITE-ProRule" id="PRU00309"/>
    </source>
</evidence>
<sequence>MPGNWCSVALCRNHSNSTNQDGLKLSFFHFPKNPSLQKKWLEKCRRKDVQNINFSNARICSEHFVNEDFEDLVKARILGVQPKKLKAEAVPSNNLLPPASDEAKRPVSKYMQKKYEEAENKQRQVEITGILENDVNSTCDVEEENNSTDDHATNMKDLQQELTMLNQKITELTHMNGQLMEDKKTLMKQLNKLEIENEKLHEKINQANLTIENLKTSNALVEGKMIDALSPCLSPNQIQILTKKKNRARWTSDELSKAFTLRYLSQKAYAYLRGTLKYPLPGLSTLRTWACNIDVRSGVLSDVMKIMDASGLSKSALQRCTVLSFDEMKITSVLEYDKKEDNVLGPHSYLQVIMARGLFDSWKQPVFVGFDKKMTKTLLFDIIKELYDIKFTVCACVSDCGGGNQGLWKELGISTEKTYFTNPSSESEKIFVFADVPHLLKLARNWFLDTGFTINNQSVNKTPVEELLKISKTEISSCFKLTNDHLTCERAQRQNVRLAAQLLSHTTSVALKQYLPGNDKELAKRTANFCETMNLWFDIMNSYTTHNNINHQKPYGQALNIQEPILNDVISMIQNMTCNGKKSMQVFQKGIITSTKSLMELFIDLKQKYDIEYILTHRLNQDCLENFFSQVCFHFILVFPSVYVDGCKIKKFSPIPTICRYI</sequence>
<dbReference type="InterPro" id="IPR048366">
    <property type="entry name" value="TNP-like_GBD"/>
</dbReference>
<dbReference type="Pfam" id="PF12017">
    <property type="entry name" value="Tnp_P_element"/>
    <property type="match status" value="1"/>
</dbReference>
<evidence type="ECO:0000256" key="4">
    <source>
        <dbReference type="ARBA" id="ARBA00023125"/>
    </source>
</evidence>
<dbReference type="PANTHER" id="PTHR46927">
    <property type="entry name" value="AGAP005574-PA"/>
    <property type="match status" value="1"/>
</dbReference>
<dbReference type="STRING" id="121845.A0A3Q0IKS6"/>
<keyword evidence="1" id="KW-0479">Metal-binding</keyword>
<proteinExistence type="predicted"/>
<dbReference type="Gene3D" id="6.20.210.20">
    <property type="entry name" value="THAP domain"/>
    <property type="match status" value="1"/>
</dbReference>